<dbReference type="Pfam" id="PF00440">
    <property type="entry name" value="TetR_N"/>
    <property type="match status" value="1"/>
</dbReference>
<evidence type="ECO:0000313" key="6">
    <source>
        <dbReference type="Proteomes" id="UP000294164"/>
    </source>
</evidence>
<accession>A0A4Q8M8H9</accession>
<organism evidence="5 6">
    <name type="scientific">Pseudoxanthomonas winnipegensis</name>
    <dbReference type="NCBI Taxonomy" id="2480810"/>
    <lineage>
        <taxon>Bacteria</taxon>
        <taxon>Pseudomonadati</taxon>
        <taxon>Pseudomonadota</taxon>
        <taxon>Gammaproteobacteria</taxon>
        <taxon>Lysobacterales</taxon>
        <taxon>Lysobacteraceae</taxon>
        <taxon>Pseudoxanthomonas</taxon>
    </lineage>
</organism>
<dbReference type="PANTHER" id="PTHR43479">
    <property type="entry name" value="ACREF/ENVCD OPERON REPRESSOR-RELATED"/>
    <property type="match status" value="1"/>
</dbReference>
<evidence type="ECO:0000259" key="4">
    <source>
        <dbReference type="PROSITE" id="PS50977"/>
    </source>
</evidence>
<reference evidence="5 6" key="1">
    <citation type="submission" date="2019-02" db="EMBL/GenBank/DDBJ databases">
        <title>WGS of Pseudoxanthomonas species novum from clinical isolates.</title>
        <authorList>
            <person name="Bernier A.-M."/>
            <person name="Bernard K."/>
            <person name="Vachon A."/>
        </authorList>
    </citation>
    <scope>NUCLEOTIDE SEQUENCE [LARGE SCALE GENOMIC DNA]</scope>
    <source>
        <strain evidence="5 6">NML130969</strain>
    </source>
</reference>
<dbReference type="PROSITE" id="PS50977">
    <property type="entry name" value="HTH_TETR_2"/>
    <property type="match status" value="1"/>
</dbReference>
<keyword evidence="1 2" id="KW-0238">DNA-binding</keyword>
<evidence type="ECO:0000256" key="1">
    <source>
        <dbReference type="ARBA" id="ARBA00023125"/>
    </source>
</evidence>
<dbReference type="Proteomes" id="UP000294164">
    <property type="component" value="Unassembled WGS sequence"/>
</dbReference>
<dbReference type="OrthoDB" id="9798857at2"/>
<dbReference type="AlphaFoldDB" id="A0A4Q8M8H9"/>
<dbReference type="SUPFAM" id="SSF46689">
    <property type="entry name" value="Homeodomain-like"/>
    <property type="match status" value="1"/>
</dbReference>
<dbReference type="InterPro" id="IPR009057">
    <property type="entry name" value="Homeodomain-like_sf"/>
</dbReference>
<dbReference type="EMBL" id="SHMG01000001">
    <property type="protein sequence ID" value="TAA46537.1"/>
    <property type="molecule type" value="Genomic_DNA"/>
</dbReference>
<comment type="caution">
    <text evidence="5">The sequence shown here is derived from an EMBL/GenBank/DDBJ whole genome shotgun (WGS) entry which is preliminary data.</text>
</comment>
<protein>
    <submittedName>
        <fullName evidence="5">TetR family transcriptional regulator</fullName>
    </submittedName>
</protein>
<gene>
    <name evidence="5" type="ORF">EA655_02335</name>
</gene>
<name>A0A4Q8M8H9_9GAMM</name>
<sequence>MQGTKGRRSVALGGMEASSVDEARSMRLDTLTHNAHARFSGQFAADVRHRPLEGHRMHPATDRADPRPERTRDALRGALIALTMEQRYAEIRLDDVLRVAGIGRSTFYEHFRDKDALLISCMEPALACLSALPFDADGLRGATLWLEHVWAMRGRAGALFQGVALRRFRRALILRMASRIALAGTPLHLPQPLAACALADTVLSPVLAWIRGEAWCPADQLASGLQSACRALLAGMSAGESVSTAPAHVAC</sequence>
<dbReference type="PANTHER" id="PTHR43479:SF11">
    <property type="entry name" value="ACREF_ENVCD OPERON REPRESSOR-RELATED"/>
    <property type="match status" value="1"/>
</dbReference>
<evidence type="ECO:0000256" key="3">
    <source>
        <dbReference type="SAM" id="MobiDB-lite"/>
    </source>
</evidence>
<dbReference type="InterPro" id="IPR001647">
    <property type="entry name" value="HTH_TetR"/>
</dbReference>
<dbReference type="Gene3D" id="1.10.357.10">
    <property type="entry name" value="Tetracycline Repressor, domain 2"/>
    <property type="match status" value="1"/>
</dbReference>
<feature type="DNA-binding region" description="H-T-H motif" evidence="2">
    <location>
        <begin position="92"/>
        <end position="111"/>
    </location>
</feature>
<evidence type="ECO:0000313" key="5">
    <source>
        <dbReference type="EMBL" id="TAA46537.1"/>
    </source>
</evidence>
<dbReference type="InterPro" id="IPR050624">
    <property type="entry name" value="HTH-type_Tx_Regulator"/>
</dbReference>
<evidence type="ECO:0000256" key="2">
    <source>
        <dbReference type="PROSITE-ProRule" id="PRU00335"/>
    </source>
</evidence>
<dbReference type="GO" id="GO:0003677">
    <property type="term" value="F:DNA binding"/>
    <property type="evidence" value="ECO:0007669"/>
    <property type="project" value="UniProtKB-UniRule"/>
</dbReference>
<proteinExistence type="predicted"/>
<feature type="domain" description="HTH tetR-type" evidence="4">
    <location>
        <begin position="69"/>
        <end position="129"/>
    </location>
</feature>
<feature type="region of interest" description="Disordered" evidence="3">
    <location>
        <begin position="50"/>
        <end position="69"/>
    </location>
</feature>